<dbReference type="EMBL" id="FNZH01000002">
    <property type="protein sequence ID" value="SEJ17085.1"/>
    <property type="molecule type" value="Genomic_DNA"/>
</dbReference>
<accession>A0A1H6WXK2</accession>
<protein>
    <submittedName>
        <fullName evidence="1">Uncharacterized protein</fullName>
    </submittedName>
</protein>
<evidence type="ECO:0000313" key="1">
    <source>
        <dbReference type="EMBL" id="SEJ17085.1"/>
    </source>
</evidence>
<proteinExistence type="predicted"/>
<keyword evidence="2" id="KW-1185">Reference proteome</keyword>
<dbReference type="STRING" id="1416801.SAMN05192553_102747"/>
<sequence length="129" mass="14815">MEKSGVFCKSRNFSLDLENPSILACFRWNLYFPLQKHTNDRRFFLTRKRKEHLKEEEMALPALQEMVGCLPSSVIENESRSDAIGETCRSLPIIIMGKALDCAARVDTDVDSIDGMDFFYSNRLVPSNF</sequence>
<organism evidence="1 2">
    <name type="scientific">Cyclobacterium xiamenense</name>
    <dbReference type="NCBI Taxonomy" id="1297121"/>
    <lineage>
        <taxon>Bacteria</taxon>
        <taxon>Pseudomonadati</taxon>
        <taxon>Bacteroidota</taxon>
        <taxon>Cytophagia</taxon>
        <taxon>Cytophagales</taxon>
        <taxon>Cyclobacteriaceae</taxon>
        <taxon>Cyclobacterium</taxon>
    </lineage>
</organism>
<gene>
    <name evidence="1" type="ORF">SAMN05192553_102747</name>
</gene>
<reference evidence="2" key="1">
    <citation type="submission" date="2016-10" db="EMBL/GenBank/DDBJ databases">
        <authorList>
            <person name="Varghese N."/>
            <person name="Submissions S."/>
        </authorList>
    </citation>
    <scope>NUCLEOTIDE SEQUENCE [LARGE SCALE GENOMIC DNA]</scope>
    <source>
        <strain evidence="2">IBRC-M 10761</strain>
    </source>
</reference>
<dbReference type="Proteomes" id="UP000199403">
    <property type="component" value="Unassembled WGS sequence"/>
</dbReference>
<dbReference type="AlphaFoldDB" id="A0A1H6WXK2"/>
<name>A0A1H6WXK2_9BACT</name>
<evidence type="ECO:0000313" key="2">
    <source>
        <dbReference type="Proteomes" id="UP000199403"/>
    </source>
</evidence>